<name>A0ABP7KUY2_9ACTN</name>
<keyword evidence="1" id="KW-0812">Transmembrane</keyword>
<feature type="transmembrane region" description="Helical" evidence="1">
    <location>
        <begin position="137"/>
        <end position="160"/>
    </location>
</feature>
<keyword evidence="1" id="KW-1133">Transmembrane helix</keyword>
<keyword evidence="3" id="KW-1185">Reference proteome</keyword>
<dbReference type="Proteomes" id="UP001501563">
    <property type="component" value="Unassembled WGS sequence"/>
</dbReference>
<comment type="caution">
    <text evidence="2">The sequence shown here is derived from an EMBL/GenBank/DDBJ whole genome shotgun (WGS) entry which is preliminary data.</text>
</comment>
<feature type="transmembrane region" description="Helical" evidence="1">
    <location>
        <begin position="12"/>
        <end position="33"/>
    </location>
</feature>
<evidence type="ECO:0008006" key="4">
    <source>
        <dbReference type="Google" id="ProtNLM"/>
    </source>
</evidence>
<evidence type="ECO:0000313" key="2">
    <source>
        <dbReference type="EMBL" id="GAA3887896.1"/>
    </source>
</evidence>
<sequence length="166" mass="17101">MAGVVDWESFGVMTGGASGALTGLLFVAVSLNAQRIAGHPVLRAIAAQTLVLFIAPLVMATVLLVPRQPDWAVGTEFIAAGLSGGLSLLAIGRRKRALATAPGRLVSLFDRRDTGIVVMLLFVAGGAVLASGRPAGLYLLLPASLVAFVSGVLSAWNFLLPPPDML</sequence>
<reference evidence="3" key="1">
    <citation type="journal article" date="2019" name="Int. J. Syst. Evol. Microbiol.">
        <title>The Global Catalogue of Microorganisms (GCM) 10K type strain sequencing project: providing services to taxonomists for standard genome sequencing and annotation.</title>
        <authorList>
            <consortium name="The Broad Institute Genomics Platform"/>
            <consortium name="The Broad Institute Genome Sequencing Center for Infectious Disease"/>
            <person name="Wu L."/>
            <person name="Ma J."/>
        </authorList>
    </citation>
    <scope>NUCLEOTIDE SEQUENCE [LARGE SCALE GENOMIC DNA]</scope>
    <source>
        <strain evidence="3">JCM 16578</strain>
    </source>
</reference>
<proteinExistence type="predicted"/>
<feature type="transmembrane region" description="Helical" evidence="1">
    <location>
        <begin position="71"/>
        <end position="92"/>
    </location>
</feature>
<protein>
    <recommendedName>
        <fullName evidence="4">Modulator of FtsH protease</fullName>
    </recommendedName>
</protein>
<accession>A0ABP7KUY2</accession>
<organism evidence="2 3">
    <name type="scientific">Streptomyces lannensis</name>
    <dbReference type="NCBI Taxonomy" id="766498"/>
    <lineage>
        <taxon>Bacteria</taxon>
        <taxon>Bacillati</taxon>
        <taxon>Actinomycetota</taxon>
        <taxon>Actinomycetes</taxon>
        <taxon>Kitasatosporales</taxon>
        <taxon>Streptomycetaceae</taxon>
        <taxon>Streptomyces</taxon>
    </lineage>
</organism>
<dbReference type="EMBL" id="BAAAZA010000023">
    <property type="protein sequence ID" value="GAA3887896.1"/>
    <property type="molecule type" value="Genomic_DNA"/>
</dbReference>
<keyword evidence="1" id="KW-0472">Membrane</keyword>
<evidence type="ECO:0000256" key="1">
    <source>
        <dbReference type="SAM" id="Phobius"/>
    </source>
</evidence>
<gene>
    <name evidence="2" type="ORF">GCM10022207_64160</name>
</gene>
<feature type="transmembrane region" description="Helical" evidence="1">
    <location>
        <begin position="113"/>
        <end position="131"/>
    </location>
</feature>
<feature type="transmembrane region" description="Helical" evidence="1">
    <location>
        <begin position="45"/>
        <end position="65"/>
    </location>
</feature>
<dbReference type="RefSeq" id="WP_345552832.1">
    <property type="nucleotide sequence ID" value="NZ_BAAAZA010000023.1"/>
</dbReference>
<evidence type="ECO:0000313" key="3">
    <source>
        <dbReference type="Proteomes" id="UP001501563"/>
    </source>
</evidence>